<accession>A0A806K1S9</accession>
<sequence>MKLSIAAGLVFSIFAVMENLAKVNEIADEVSVLNADDKIILFYKIKDMVGNAKPSSKEALKAKARSLQGLYSDSPIPNKKELAKVFYENAAD</sequence>
<dbReference type="AlphaFoldDB" id="A0A806K1S9"/>
<reference evidence="1" key="1">
    <citation type="submission" date="2012-03" db="EMBL/GenBank/DDBJ databases">
        <title>Functional metagenomics reveals considerable lignocellulase gene clusters in the gut microbiome of a wood-feeding higher termite.</title>
        <authorList>
            <person name="Liu N."/>
        </authorList>
    </citation>
    <scope>NUCLEOTIDE SEQUENCE</scope>
</reference>
<dbReference type="EMBL" id="JQ844237">
    <property type="protein sequence ID" value="AGS53593.1"/>
    <property type="molecule type" value="Genomic_DNA"/>
</dbReference>
<name>A0A806K1S9_9BACT</name>
<protein>
    <submittedName>
        <fullName evidence="1">Uncharacterized protein</fullName>
    </submittedName>
</protein>
<evidence type="ECO:0000313" key="1">
    <source>
        <dbReference type="EMBL" id="AGS53593.1"/>
    </source>
</evidence>
<organism evidence="1">
    <name type="scientific">uncultured bacterium contig00070</name>
    <dbReference type="NCBI Taxonomy" id="1181551"/>
    <lineage>
        <taxon>Bacteria</taxon>
        <taxon>environmental samples</taxon>
    </lineage>
</organism>
<proteinExistence type="predicted"/>